<comment type="caution">
    <text evidence="1">The sequence shown here is derived from an EMBL/GenBank/DDBJ whole genome shotgun (WGS) entry which is preliminary data.</text>
</comment>
<dbReference type="HOGENOM" id="CLU_2766668_0_0_5"/>
<keyword evidence="2" id="KW-1185">Reference proteome</keyword>
<name>K8PE08_9BRAD</name>
<evidence type="ECO:0000313" key="2">
    <source>
        <dbReference type="Proteomes" id="UP000001095"/>
    </source>
</evidence>
<dbReference type="PATRIC" id="fig|883079.3.peg.1772"/>
<dbReference type="Proteomes" id="UP000001095">
    <property type="component" value="Unassembled WGS sequence"/>
</dbReference>
<reference evidence="1 2" key="1">
    <citation type="submission" date="2012-04" db="EMBL/GenBank/DDBJ databases">
        <title>The Genome Sequence of Afipia clevelandensis ATCC 49720.</title>
        <authorList>
            <consortium name="The Broad Institute Genome Sequencing Platform"/>
            <person name="Earl A."/>
            <person name="Ward D."/>
            <person name="Feldgarden M."/>
            <person name="Gevers D."/>
            <person name="Huys G."/>
            <person name="Walker B."/>
            <person name="Young S.K."/>
            <person name="Zeng Q."/>
            <person name="Gargeya S."/>
            <person name="Fitzgerald M."/>
            <person name="Haas B."/>
            <person name="Abouelleil A."/>
            <person name="Alvarado L."/>
            <person name="Arachchi H.M."/>
            <person name="Berlin A."/>
            <person name="Chapman S.B."/>
            <person name="Goldberg J."/>
            <person name="Griggs A."/>
            <person name="Gujja S."/>
            <person name="Hansen M."/>
            <person name="Howarth C."/>
            <person name="Imamovic A."/>
            <person name="Larimer J."/>
            <person name="McCowen C."/>
            <person name="Montmayeur A."/>
            <person name="Murphy C."/>
            <person name="Neiman D."/>
            <person name="Pearson M."/>
            <person name="Priest M."/>
            <person name="Roberts A."/>
            <person name="Saif S."/>
            <person name="Shea T."/>
            <person name="Sisk P."/>
            <person name="Sykes S."/>
            <person name="Wortman J."/>
            <person name="Nusbaum C."/>
            <person name="Birren B."/>
        </authorList>
    </citation>
    <scope>NUCLEOTIDE SEQUENCE [LARGE SCALE GENOMIC DNA]</scope>
    <source>
        <strain evidence="1 2">ATCC 49720</strain>
    </source>
</reference>
<dbReference type="RefSeq" id="WP_002712611.1">
    <property type="nucleotide sequence ID" value="NZ_KB375281.1"/>
</dbReference>
<proteinExistence type="predicted"/>
<protein>
    <submittedName>
        <fullName evidence="1">Uncharacterized protein</fullName>
    </submittedName>
</protein>
<dbReference type="EMBL" id="AGWY01000007">
    <property type="protein sequence ID" value="EKS37795.1"/>
    <property type="molecule type" value="Genomic_DNA"/>
</dbReference>
<gene>
    <name evidence="1" type="ORF">HMPREF9696_01745</name>
</gene>
<organism evidence="1 2">
    <name type="scientific">Afipia clevelandensis ATCC 49720</name>
    <dbReference type="NCBI Taxonomy" id="883079"/>
    <lineage>
        <taxon>Bacteria</taxon>
        <taxon>Pseudomonadati</taxon>
        <taxon>Pseudomonadota</taxon>
        <taxon>Alphaproteobacteria</taxon>
        <taxon>Hyphomicrobiales</taxon>
        <taxon>Nitrobacteraceae</taxon>
        <taxon>Afipia</taxon>
    </lineage>
</organism>
<accession>K8PE08</accession>
<dbReference type="AlphaFoldDB" id="K8PE08"/>
<sequence length="69" mass="7711">MTSTAGRTWQDDAKDYWRGVRGEFASGKRKFTIIKPQPLAHERIPLLEAEIVRLKAEIDSLRAAKTGGA</sequence>
<evidence type="ECO:0000313" key="1">
    <source>
        <dbReference type="EMBL" id="EKS37795.1"/>
    </source>
</evidence>